<evidence type="ECO:0000256" key="2">
    <source>
        <dbReference type="ARBA" id="ARBA00023125"/>
    </source>
</evidence>
<name>A0A345XTB0_9ACTN</name>
<evidence type="ECO:0000256" key="1">
    <source>
        <dbReference type="ARBA" id="ARBA00023015"/>
    </source>
</evidence>
<evidence type="ECO:0000313" key="5">
    <source>
        <dbReference type="EMBL" id="AXK34876.1"/>
    </source>
</evidence>
<dbReference type="Pfam" id="PF12840">
    <property type="entry name" value="HTH_20"/>
    <property type="match status" value="1"/>
</dbReference>
<keyword evidence="1" id="KW-0805">Transcription regulation</keyword>
<dbReference type="InterPro" id="IPR036388">
    <property type="entry name" value="WH-like_DNA-bd_sf"/>
</dbReference>
<dbReference type="AlphaFoldDB" id="A0A345XTB0"/>
<evidence type="ECO:0000259" key="4">
    <source>
        <dbReference type="SMART" id="SM00418"/>
    </source>
</evidence>
<dbReference type="InterPro" id="IPR051011">
    <property type="entry name" value="Metal_resp_trans_reg"/>
</dbReference>
<proteinExistence type="predicted"/>
<dbReference type="SUPFAM" id="SSF46785">
    <property type="entry name" value="Winged helix' DNA-binding domain"/>
    <property type="match status" value="1"/>
</dbReference>
<dbReference type="Proteomes" id="UP000254425">
    <property type="component" value="Chromosome"/>
</dbReference>
<organism evidence="5 6">
    <name type="scientific">Streptomyces armeniacus</name>
    <dbReference type="NCBI Taxonomy" id="83291"/>
    <lineage>
        <taxon>Bacteria</taxon>
        <taxon>Bacillati</taxon>
        <taxon>Actinomycetota</taxon>
        <taxon>Actinomycetes</taxon>
        <taxon>Kitasatosporales</taxon>
        <taxon>Streptomycetaceae</taxon>
        <taxon>Streptomyces</taxon>
    </lineage>
</organism>
<dbReference type="InterPro" id="IPR036390">
    <property type="entry name" value="WH_DNA-bd_sf"/>
</dbReference>
<dbReference type="CDD" id="cd00090">
    <property type="entry name" value="HTH_ARSR"/>
    <property type="match status" value="1"/>
</dbReference>
<dbReference type="GO" id="GO:0003700">
    <property type="term" value="F:DNA-binding transcription factor activity"/>
    <property type="evidence" value="ECO:0007669"/>
    <property type="project" value="InterPro"/>
</dbReference>
<gene>
    <name evidence="5" type="ORF">DVA86_21725</name>
</gene>
<evidence type="ECO:0000256" key="3">
    <source>
        <dbReference type="ARBA" id="ARBA00023163"/>
    </source>
</evidence>
<dbReference type="SMART" id="SM00418">
    <property type="entry name" value="HTH_ARSR"/>
    <property type="match status" value="1"/>
</dbReference>
<dbReference type="GO" id="GO:0003677">
    <property type="term" value="F:DNA binding"/>
    <property type="evidence" value="ECO:0007669"/>
    <property type="project" value="UniProtKB-KW"/>
</dbReference>
<keyword evidence="3" id="KW-0804">Transcription</keyword>
<dbReference type="InterPro" id="IPR001845">
    <property type="entry name" value="HTH_ArsR_DNA-bd_dom"/>
</dbReference>
<dbReference type="EMBL" id="CP031320">
    <property type="protein sequence ID" value="AXK34876.1"/>
    <property type="molecule type" value="Genomic_DNA"/>
</dbReference>
<accession>A0A345XTB0</accession>
<feature type="domain" description="HTH arsR-type" evidence="4">
    <location>
        <begin position="254"/>
        <end position="331"/>
    </location>
</feature>
<sequence length="336" mass="36250">MAVRIHFTHDDLLRVSFAEGPALLTETVISLRTLQQRRPGAMYGPWQRWARQRIPRSVHVLRSLVHPKGAIPDFLTPLGQPDLDTGLDAMLRTPKSLLRADLATFTEFTNARLPTWAGPLTEGSPRTLEAVAQAVRAWHETAIVPVGRHLHSRTEEARLSAARTLLAEGLDGMLSRLHATISWKAPVLELACPARDIDIHLRGRGLRLVPSLFCGREAAVNLNPGLPPVVIYPVSHETFWSPAHAPPDSKTGHGALGALLGPTRAALLRAVVAGHGVTTSGLARRTGISPATVSHHTTVLRDAGLIATHRTGPNAHHIPTPLGTRLAGGEQVRLSS</sequence>
<evidence type="ECO:0000313" key="6">
    <source>
        <dbReference type="Proteomes" id="UP000254425"/>
    </source>
</evidence>
<reference evidence="5 6" key="1">
    <citation type="submission" date="2018-07" db="EMBL/GenBank/DDBJ databases">
        <title>Draft genome of the type strain Streptomyces armeniacus ATCC 15676.</title>
        <authorList>
            <person name="Labana P."/>
            <person name="Gosse J.T."/>
            <person name="Boddy C.N."/>
        </authorList>
    </citation>
    <scope>NUCLEOTIDE SEQUENCE [LARGE SCALE GENOMIC DNA]</scope>
    <source>
        <strain evidence="5 6">ATCC 15676</strain>
    </source>
</reference>
<dbReference type="Gene3D" id="1.10.10.10">
    <property type="entry name" value="Winged helix-like DNA-binding domain superfamily/Winged helix DNA-binding domain"/>
    <property type="match status" value="1"/>
</dbReference>
<keyword evidence="6" id="KW-1185">Reference proteome</keyword>
<dbReference type="InterPro" id="IPR011991">
    <property type="entry name" value="ArsR-like_HTH"/>
</dbReference>
<keyword evidence="2" id="KW-0238">DNA-binding</keyword>
<dbReference type="PANTHER" id="PTHR43132:SF8">
    <property type="entry name" value="HTH-TYPE TRANSCRIPTIONAL REGULATOR KMTR"/>
    <property type="match status" value="1"/>
</dbReference>
<protein>
    <submittedName>
        <fullName evidence="5">ArsR family transcriptional regulator</fullName>
    </submittedName>
</protein>
<dbReference type="PANTHER" id="PTHR43132">
    <property type="entry name" value="ARSENICAL RESISTANCE OPERON REPRESSOR ARSR-RELATED"/>
    <property type="match status" value="1"/>
</dbReference>
<dbReference type="KEGG" id="sarm:DVA86_21725"/>